<proteinExistence type="predicted"/>
<keyword evidence="2" id="KW-0963">Cytoplasm</keyword>
<dbReference type="Gene3D" id="3.40.50.300">
    <property type="entry name" value="P-loop containing nucleotide triphosphate hydrolases"/>
    <property type="match status" value="1"/>
</dbReference>
<feature type="region of interest" description="Disordered" evidence="7">
    <location>
        <begin position="67"/>
        <end position="86"/>
    </location>
</feature>
<sequence>MISFWFSHLQKSRGPDMGLSSPGSNVPRGLLHAPITIHVEAFSESCFYLQSSYQICAAADSDKRASIRRSPLSEQSYKPRPQNESESKKLFTVKLDPLRISHCVSLAALVQRERERESAGRLYFQTWSMSSFSADFYKRRLKVKPREPDKSEQQQEHLCCESKPLSSAALQTSNKSLKMSEGGSSRVSAASVASRHSKDYPPEFGLTPPDSRGSKSEGRSALSLMSDHSKDYPPEFGLTPPDKSDWTTSRFQQNPDMMKVFENKVMDCVKKALESPKKIPSEEQKEEDVVDDEQPDTDAETKEAALKIALHILRSMKEDKQADMLEQSHYGVTATYQKIQKSFLKSKSQILFVDTQTAPLPLEKIYTELYLIEGDTAEVNREHEVRQIEAAFNKPKSSKTMIKLEDVLRPLPNQQAKPIRTVLTKGIAGIGKTVLTQKFILGWSEGKANQDIQLLFLLPFRELNLLKNETRSLMELLCDFSPGLKDSGITDLNKHKVLVVLDGLDECRLALDFEGTKDHDPSQPVLVSVLLTNLIAGKLLPNASLWITTRPAAASSIPGRYVDRLTEIQGFNNKQKEEYFLKKIEDENLAMRVISNIKSTRSLYIMCHVPVFCWISSIVLGEICAEVGGGKMPKTLTQMYILFVVHQTAQRNVKYATEEQLDSQRNYKLIMSLGKLAFEQLKKGNLIFYEEDLRDCGIDVEEASIYSGVCTQIFREESCMQKKVFCFVHLSVQEFLAALYVHVKNTTSGENPLNQERTNKPISDLHITAVDEALQNDIGQLDLFLRFLLGLSLKSNQHLLRGLNIQVGALDSQSHMESIEYIKERINLSEPERYINLLHCLNELGDHTLVEEIQDQLDSHKDMVTDKWSDAHWAALVFLLLTSPKRPEDIQASGGSFQPSKNPDQQCKSL</sequence>
<evidence type="ECO:0000259" key="8">
    <source>
        <dbReference type="PROSITE" id="PS50837"/>
    </source>
</evidence>
<evidence type="ECO:0000256" key="6">
    <source>
        <dbReference type="ARBA" id="ARBA00022840"/>
    </source>
</evidence>
<dbReference type="InterPro" id="IPR007111">
    <property type="entry name" value="NACHT_NTPase"/>
</dbReference>
<organism evidence="9 10">
    <name type="scientific">Xyrichtys novacula</name>
    <name type="common">Pearly razorfish</name>
    <name type="synonym">Hemipteronotus novacula</name>
    <dbReference type="NCBI Taxonomy" id="13765"/>
    <lineage>
        <taxon>Eukaryota</taxon>
        <taxon>Metazoa</taxon>
        <taxon>Chordata</taxon>
        <taxon>Craniata</taxon>
        <taxon>Vertebrata</taxon>
        <taxon>Euteleostomi</taxon>
        <taxon>Actinopterygii</taxon>
        <taxon>Neopterygii</taxon>
        <taxon>Teleostei</taxon>
        <taxon>Neoteleostei</taxon>
        <taxon>Acanthomorphata</taxon>
        <taxon>Eupercaria</taxon>
        <taxon>Labriformes</taxon>
        <taxon>Labridae</taxon>
        <taxon>Xyrichtys</taxon>
    </lineage>
</organism>
<protein>
    <submittedName>
        <fullName evidence="9">NACHT, LRR and PYD domains-containing protein 3-like</fullName>
    </submittedName>
</protein>
<evidence type="ECO:0000256" key="4">
    <source>
        <dbReference type="ARBA" id="ARBA00022737"/>
    </source>
</evidence>
<evidence type="ECO:0000256" key="2">
    <source>
        <dbReference type="ARBA" id="ARBA00022490"/>
    </source>
</evidence>
<comment type="subcellular location">
    <subcellularLocation>
        <location evidence="1">Cytoplasm</location>
    </subcellularLocation>
</comment>
<keyword evidence="5" id="KW-0547">Nucleotide-binding</keyword>
<keyword evidence="4" id="KW-0677">Repeat</keyword>
<feature type="compositionally biased region" description="Acidic residues" evidence="7">
    <location>
        <begin position="284"/>
        <end position="298"/>
    </location>
</feature>
<dbReference type="InterPro" id="IPR027417">
    <property type="entry name" value="P-loop_NTPase"/>
</dbReference>
<evidence type="ECO:0000256" key="7">
    <source>
        <dbReference type="SAM" id="MobiDB-lite"/>
    </source>
</evidence>
<feature type="compositionally biased region" description="Low complexity" evidence="7">
    <location>
        <begin position="184"/>
        <end position="194"/>
    </location>
</feature>
<dbReference type="Proteomes" id="UP001178508">
    <property type="component" value="Chromosome 8"/>
</dbReference>
<name>A0AAV1FNX2_XYRNO</name>
<dbReference type="PROSITE" id="PS50837">
    <property type="entry name" value="NACHT"/>
    <property type="match status" value="1"/>
</dbReference>
<dbReference type="InterPro" id="IPR041075">
    <property type="entry name" value="NOD1/2_WH"/>
</dbReference>
<dbReference type="GO" id="GO:0005524">
    <property type="term" value="F:ATP binding"/>
    <property type="evidence" value="ECO:0007669"/>
    <property type="project" value="UniProtKB-KW"/>
</dbReference>
<dbReference type="Pfam" id="PF05729">
    <property type="entry name" value="NACHT"/>
    <property type="match status" value="1"/>
</dbReference>
<reference evidence="9" key="1">
    <citation type="submission" date="2023-08" db="EMBL/GenBank/DDBJ databases">
        <authorList>
            <person name="Alioto T."/>
            <person name="Alioto T."/>
            <person name="Gomez Garrido J."/>
        </authorList>
    </citation>
    <scope>NUCLEOTIDE SEQUENCE</scope>
</reference>
<dbReference type="EMBL" id="OY660871">
    <property type="protein sequence ID" value="CAJ1063141.1"/>
    <property type="molecule type" value="Genomic_DNA"/>
</dbReference>
<feature type="compositionally biased region" description="Basic and acidic residues" evidence="7">
    <location>
        <begin position="273"/>
        <end position="283"/>
    </location>
</feature>
<dbReference type="SUPFAM" id="SSF52540">
    <property type="entry name" value="P-loop containing nucleoside triphosphate hydrolases"/>
    <property type="match status" value="1"/>
</dbReference>
<keyword evidence="3" id="KW-0433">Leucine-rich repeat</keyword>
<dbReference type="Pfam" id="PF14484">
    <property type="entry name" value="FISNA"/>
    <property type="match status" value="1"/>
</dbReference>
<dbReference type="Pfam" id="PF17779">
    <property type="entry name" value="WHD_NOD2"/>
    <property type="match status" value="1"/>
</dbReference>
<dbReference type="SMART" id="SM01288">
    <property type="entry name" value="FISNA"/>
    <property type="match status" value="1"/>
</dbReference>
<feature type="region of interest" description="Disordered" evidence="7">
    <location>
        <begin position="889"/>
        <end position="910"/>
    </location>
</feature>
<keyword evidence="6" id="KW-0067">ATP-binding</keyword>
<dbReference type="AlphaFoldDB" id="A0AAV1FNX2"/>
<evidence type="ECO:0000256" key="3">
    <source>
        <dbReference type="ARBA" id="ARBA00022614"/>
    </source>
</evidence>
<dbReference type="Pfam" id="PF17776">
    <property type="entry name" value="NLRC4_HD2"/>
    <property type="match status" value="1"/>
</dbReference>
<evidence type="ECO:0000256" key="1">
    <source>
        <dbReference type="ARBA" id="ARBA00004496"/>
    </source>
</evidence>
<feature type="domain" description="NACHT" evidence="8">
    <location>
        <begin position="420"/>
        <end position="553"/>
    </location>
</feature>
<feature type="compositionally biased region" description="Basic and acidic residues" evidence="7">
    <location>
        <begin position="144"/>
        <end position="160"/>
    </location>
</feature>
<dbReference type="InterPro" id="IPR041267">
    <property type="entry name" value="NLRP_HD2"/>
</dbReference>
<dbReference type="PANTHER" id="PTHR24106">
    <property type="entry name" value="NACHT, LRR AND CARD DOMAINS-CONTAINING"/>
    <property type="match status" value="1"/>
</dbReference>
<accession>A0AAV1FNX2</accession>
<feature type="compositionally biased region" description="Polar residues" evidence="7">
    <location>
        <begin position="893"/>
        <end position="910"/>
    </location>
</feature>
<feature type="region of interest" description="Disordered" evidence="7">
    <location>
        <begin position="144"/>
        <end position="248"/>
    </location>
</feature>
<feature type="compositionally biased region" description="Polar residues" evidence="7">
    <location>
        <begin position="164"/>
        <end position="177"/>
    </location>
</feature>
<feature type="region of interest" description="Disordered" evidence="7">
    <location>
        <begin position="273"/>
        <end position="299"/>
    </location>
</feature>
<dbReference type="GO" id="GO:0005737">
    <property type="term" value="C:cytoplasm"/>
    <property type="evidence" value="ECO:0007669"/>
    <property type="project" value="UniProtKB-SubCell"/>
</dbReference>
<keyword evidence="10" id="KW-1185">Reference proteome</keyword>
<dbReference type="FunFam" id="3.40.50.300:FF:001524">
    <property type="entry name" value="Si:dkey-126g1.7"/>
    <property type="match status" value="1"/>
</dbReference>
<evidence type="ECO:0000313" key="9">
    <source>
        <dbReference type="EMBL" id="CAJ1063141.1"/>
    </source>
</evidence>
<gene>
    <name evidence="9" type="ORF">XNOV1_A036792</name>
</gene>
<evidence type="ECO:0000313" key="10">
    <source>
        <dbReference type="Proteomes" id="UP001178508"/>
    </source>
</evidence>
<dbReference type="InterPro" id="IPR029495">
    <property type="entry name" value="NACHT-assoc"/>
</dbReference>
<evidence type="ECO:0000256" key="5">
    <source>
        <dbReference type="ARBA" id="ARBA00022741"/>
    </source>
</evidence>
<dbReference type="InterPro" id="IPR051261">
    <property type="entry name" value="NLR"/>
</dbReference>